<gene>
    <name evidence="2" type="primary">Contig19715.g20908</name>
    <name evidence="2" type="ORF">STYLEM_6239</name>
</gene>
<dbReference type="EMBL" id="CCKQ01005997">
    <property type="protein sequence ID" value="CDW77279.1"/>
    <property type="molecule type" value="Genomic_DNA"/>
</dbReference>
<reference evidence="2 3" key="1">
    <citation type="submission" date="2014-06" db="EMBL/GenBank/DDBJ databases">
        <authorList>
            <person name="Swart Estienne"/>
        </authorList>
    </citation>
    <scope>NUCLEOTIDE SEQUENCE [LARGE SCALE GENOMIC DNA]</scope>
    <source>
        <strain evidence="2 3">130c</strain>
    </source>
</reference>
<proteinExistence type="predicted"/>
<feature type="coiled-coil region" evidence="1">
    <location>
        <begin position="78"/>
        <end position="112"/>
    </location>
</feature>
<dbReference type="AlphaFoldDB" id="A0A078A502"/>
<dbReference type="OMA" id="HLISMEV"/>
<accession>A0A078A502</accession>
<dbReference type="InParanoid" id="A0A078A502"/>
<evidence type="ECO:0000256" key="1">
    <source>
        <dbReference type="SAM" id="Coils"/>
    </source>
</evidence>
<sequence length="518" mass="60990">MRLFASTSQQIKTPIKTPKSIKEKLMKKIDRSIEREAQKSAVKEDIYTDMEANVNYIKELQSQFKFDDFQDNEYLQLIQKMKESKENKTLTKQELQQLMSDLIKEKEDNEIAKEFKFQFKRPPITAEEKLETLQEVDFIYEKNKKFLFGTDISGKLLPKTDKIEESVDPLINTPKGITLSRLLYPQTNSEIVLMLRPDSIYLQLPPDLPIFIRSPNEKDYKKQWMSFLKNGRDCQFLVNPKPEYTSDIILNQRKIKFLFQECIKTAVDEYEVGANAIYTTGKTFLDKELTADAFFTPLLYAYNNLEENVQVVLGDKPMIKQRDYAGRAMKISQATQLFELTLDQWEDGNLGFNPHLQAPHIFVKPRVEYMTETLRQLATFSKRIVAVIDQDLLPSIEDEWKNLKKDLKPLNQFYQDPPNFIKNPSTIEQINTQDTFLEFVEKQVILDLILDPFINNNFIQYDSFPFEAKDFLGKETAILNVFTYWKHYNQKYYKKFKSSGVLEDDYQKFIKEEGRTLK</sequence>
<name>A0A078A502_STYLE</name>
<protein>
    <submittedName>
        <fullName evidence="2">Uncharacterized protein</fullName>
    </submittedName>
</protein>
<keyword evidence="1" id="KW-0175">Coiled coil</keyword>
<keyword evidence="3" id="KW-1185">Reference proteome</keyword>
<evidence type="ECO:0000313" key="2">
    <source>
        <dbReference type="EMBL" id="CDW77279.1"/>
    </source>
</evidence>
<dbReference type="OrthoDB" id="313002at2759"/>
<dbReference type="Proteomes" id="UP000039865">
    <property type="component" value="Unassembled WGS sequence"/>
</dbReference>
<evidence type="ECO:0000313" key="3">
    <source>
        <dbReference type="Proteomes" id="UP000039865"/>
    </source>
</evidence>
<organism evidence="2 3">
    <name type="scientific">Stylonychia lemnae</name>
    <name type="common">Ciliate</name>
    <dbReference type="NCBI Taxonomy" id="5949"/>
    <lineage>
        <taxon>Eukaryota</taxon>
        <taxon>Sar</taxon>
        <taxon>Alveolata</taxon>
        <taxon>Ciliophora</taxon>
        <taxon>Intramacronucleata</taxon>
        <taxon>Spirotrichea</taxon>
        <taxon>Stichotrichia</taxon>
        <taxon>Sporadotrichida</taxon>
        <taxon>Oxytrichidae</taxon>
        <taxon>Stylonychinae</taxon>
        <taxon>Stylonychia</taxon>
    </lineage>
</organism>